<keyword evidence="1" id="KW-0472">Membrane</keyword>
<evidence type="ECO:0000313" key="3">
    <source>
        <dbReference type="Proteomes" id="UP000266188"/>
    </source>
</evidence>
<accession>A0A3A2ZI19</accession>
<feature type="transmembrane region" description="Helical" evidence="1">
    <location>
        <begin position="207"/>
        <end position="229"/>
    </location>
</feature>
<feature type="transmembrane region" description="Helical" evidence="1">
    <location>
        <begin position="94"/>
        <end position="113"/>
    </location>
</feature>
<dbReference type="STRING" id="2070753.A0A3A2ZI19"/>
<dbReference type="Proteomes" id="UP000266188">
    <property type="component" value="Unassembled WGS sequence"/>
</dbReference>
<reference evidence="3" key="1">
    <citation type="submission" date="2017-02" db="EMBL/GenBank/DDBJ databases">
        <authorList>
            <person name="Tafer H."/>
            <person name="Lopandic K."/>
        </authorList>
    </citation>
    <scope>NUCLEOTIDE SEQUENCE [LARGE SCALE GENOMIC DNA]</scope>
    <source>
        <strain evidence="3">CBS 366.77</strain>
    </source>
</reference>
<gene>
    <name evidence="2" type="ORF">PHISCL_08678</name>
</gene>
<dbReference type="AlphaFoldDB" id="A0A3A2ZI19"/>
<sequence length="424" mass="47282">MAGSAAHSTVCRRYQPTRQRMGHDLYRHHSLLSEGTVIPSLAIIEEPPEPPNARDTEKIEVNMSNAPDAASTAERSIPQQDQPLGLKKLARRMAPSFMGQVFAFITISIAGIGRESLQSWFGTWFPTSLALTFLFSVREDGVLFQCHSNAITKQRKSARQHLRTQYGRWSLYHGFDAFLAHIVLSALLVLITIPVICWRNVPFPAYVLARLFLGLPLTGLQMASLHASISKPNGKSIWNRIPGWNSWVKISPAASLDIILPTSGYYLTLHLRELLRQRFPEAIGLRDCPANSSPAESSIHLALFTAPFFASFLLSVVTRAIYARVAAALLPEDDECVVPFDPAFRKRDSYSHNGLSITLNACRTITFEGLFRYLRAVAEVVFVEVFCFGAFMTALFIQVGFSRPCLVQDYTILFATDVLKCSPD</sequence>
<evidence type="ECO:0000256" key="1">
    <source>
        <dbReference type="SAM" id="Phobius"/>
    </source>
</evidence>
<keyword evidence="3" id="KW-1185">Reference proteome</keyword>
<comment type="caution">
    <text evidence="2">The sequence shown here is derived from an EMBL/GenBank/DDBJ whole genome shotgun (WGS) entry which is preliminary data.</text>
</comment>
<feature type="transmembrane region" description="Helical" evidence="1">
    <location>
        <begin position="380"/>
        <end position="401"/>
    </location>
</feature>
<name>A0A3A2ZI19_9EURO</name>
<feature type="transmembrane region" description="Helical" evidence="1">
    <location>
        <begin position="299"/>
        <end position="322"/>
    </location>
</feature>
<keyword evidence="1" id="KW-0812">Transmembrane</keyword>
<keyword evidence="1" id="KW-1133">Transmembrane helix</keyword>
<organism evidence="2 3">
    <name type="scientific">Aspergillus sclerotialis</name>
    <dbReference type="NCBI Taxonomy" id="2070753"/>
    <lineage>
        <taxon>Eukaryota</taxon>
        <taxon>Fungi</taxon>
        <taxon>Dikarya</taxon>
        <taxon>Ascomycota</taxon>
        <taxon>Pezizomycotina</taxon>
        <taxon>Eurotiomycetes</taxon>
        <taxon>Eurotiomycetidae</taxon>
        <taxon>Eurotiales</taxon>
        <taxon>Aspergillaceae</taxon>
        <taxon>Aspergillus</taxon>
        <taxon>Aspergillus subgen. Polypaecilum</taxon>
    </lineage>
</organism>
<protein>
    <submittedName>
        <fullName evidence="2">Uncharacterized protein</fullName>
    </submittedName>
</protein>
<feature type="transmembrane region" description="Helical" evidence="1">
    <location>
        <begin position="178"/>
        <end position="201"/>
    </location>
</feature>
<dbReference type="OrthoDB" id="2896006at2759"/>
<dbReference type="EMBL" id="MVGC01000465">
    <property type="protein sequence ID" value="RJE18984.1"/>
    <property type="molecule type" value="Genomic_DNA"/>
</dbReference>
<evidence type="ECO:0000313" key="2">
    <source>
        <dbReference type="EMBL" id="RJE18984.1"/>
    </source>
</evidence>
<proteinExistence type="predicted"/>
<feature type="transmembrane region" description="Helical" evidence="1">
    <location>
        <begin position="119"/>
        <end position="137"/>
    </location>
</feature>